<evidence type="ECO:0000313" key="5">
    <source>
        <dbReference type="EMBL" id="EDM81796.1"/>
    </source>
</evidence>
<dbReference type="InterPro" id="IPR029069">
    <property type="entry name" value="HotDog_dom_sf"/>
</dbReference>
<dbReference type="Pfam" id="PF03061">
    <property type="entry name" value="4HBT"/>
    <property type="match status" value="1"/>
</dbReference>
<dbReference type="OrthoDB" id="9809430at2"/>
<dbReference type="SUPFAM" id="SSF54637">
    <property type="entry name" value="Thioesterase/thiol ester dehydrase-isomerase"/>
    <property type="match status" value="1"/>
</dbReference>
<dbReference type="eggNOG" id="COG1607">
    <property type="taxonomic scope" value="Bacteria"/>
</dbReference>
<dbReference type="GO" id="GO:0052816">
    <property type="term" value="F:long-chain fatty acyl-CoA hydrolase activity"/>
    <property type="evidence" value="ECO:0007669"/>
    <property type="project" value="TreeGrafter"/>
</dbReference>
<protein>
    <submittedName>
        <fullName evidence="5">Putative acyl-CoA thioester hydrolase</fullName>
    </submittedName>
</protein>
<dbReference type="GO" id="GO:0006637">
    <property type="term" value="P:acyl-CoA metabolic process"/>
    <property type="evidence" value="ECO:0007669"/>
    <property type="project" value="TreeGrafter"/>
</dbReference>
<dbReference type="STRING" id="391625.PPSIR1_04998"/>
<evidence type="ECO:0000256" key="1">
    <source>
        <dbReference type="ARBA" id="ARBA00010458"/>
    </source>
</evidence>
<dbReference type="AlphaFoldDB" id="A6FWX2"/>
<dbReference type="InterPro" id="IPR006683">
    <property type="entry name" value="Thioestr_dom"/>
</dbReference>
<dbReference type="PANTHER" id="PTHR11049">
    <property type="entry name" value="ACYL COENZYME A THIOESTER HYDROLASE"/>
    <property type="match status" value="1"/>
</dbReference>
<sequence>MTTAPTKPTTQHVPAGVCTHVSLIEMVFPEQTNHYGTLFGGQALALMDKAAFVVASRYCRRTVVTASSEKTDFWAPVSQGQLVELDATVVEVGRSSIRVRVELWAEDLLSGDRHLATRGDFVLVALDAHGKPTRVPALAEGNV</sequence>
<name>A6FWX2_9BACT</name>
<comment type="caution">
    <text evidence="5">The sequence shown here is derived from an EMBL/GenBank/DDBJ whole genome shotgun (WGS) entry which is preliminary data.</text>
</comment>
<dbReference type="PANTHER" id="PTHR11049:SF24">
    <property type="entry name" value="CYTOSOLIC ACYL COENZYME A THIOESTER HYDROLASE"/>
    <property type="match status" value="1"/>
</dbReference>
<evidence type="ECO:0000259" key="4">
    <source>
        <dbReference type="PROSITE" id="PS51770"/>
    </source>
</evidence>
<reference evidence="5 6" key="1">
    <citation type="submission" date="2007-06" db="EMBL/GenBank/DDBJ databases">
        <authorList>
            <person name="Shimkets L."/>
            <person name="Ferriera S."/>
            <person name="Johnson J."/>
            <person name="Kravitz S."/>
            <person name="Beeson K."/>
            <person name="Sutton G."/>
            <person name="Rogers Y.-H."/>
            <person name="Friedman R."/>
            <person name="Frazier M."/>
            <person name="Venter J.C."/>
        </authorList>
    </citation>
    <scope>NUCLEOTIDE SEQUENCE [LARGE SCALE GENOMIC DNA]</scope>
    <source>
        <strain evidence="5 6">SIR-1</strain>
    </source>
</reference>
<dbReference type="InterPro" id="IPR033120">
    <property type="entry name" value="HOTDOG_ACOT"/>
</dbReference>
<feature type="domain" description="HotDog ACOT-type" evidence="4">
    <location>
        <begin position="17"/>
        <end position="129"/>
    </location>
</feature>
<keyword evidence="2 3" id="KW-0378">Hydrolase</keyword>
<proteinExistence type="inferred from homology"/>
<dbReference type="EMBL" id="ABCS01000001">
    <property type="protein sequence ID" value="EDM81796.1"/>
    <property type="molecule type" value="Genomic_DNA"/>
</dbReference>
<comment type="similarity">
    <text evidence="1">Belongs to the acyl coenzyme A hydrolase family.</text>
</comment>
<keyword evidence="6" id="KW-1185">Reference proteome</keyword>
<evidence type="ECO:0000256" key="3">
    <source>
        <dbReference type="PROSITE-ProRule" id="PRU01106"/>
    </source>
</evidence>
<gene>
    <name evidence="5" type="ORF">PPSIR1_04998</name>
</gene>
<organism evidence="5 6">
    <name type="scientific">Plesiocystis pacifica SIR-1</name>
    <dbReference type="NCBI Taxonomy" id="391625"/>
    <lineage>
        <taxon>Bacteria</taxon>
        <taxon>Pseudomonadati</taxon>
        <taxon>Myxococcota</taxon>
        <taxon>Polyangia</taxon>
        <taxon>Nannocystales</taxon>
        <taxon>Nannocystaceae</taxon>
        <taxon>Plesiocystis</taxon>
    </lineage>
</organism>
<accession>A6FWX2</accession>
<evidence type="ECO:0000313" key="6">
    <source>
        <dbReference type="Proteomes" id="UP000005801"/>
    </source>
</evidence>
<dbReference type="GO" id="GO:0005829">
    <property type="term" value="C:cytosol"/>
    <property type="evidence" value="ECO:0007669"/>
    <property type="project" value="TreeGrafter"/>
</dbReference>
<dbReference type="CDD" id="cd03442">
    <property type="entry name" value="BFIT_BACH"/>
    <property type="match status" value="1"/>
</dbReference>
<evidence type="ECO:0000256" key="2">
    <source>
        <dbReference type="ARBA" id="ARBA00022801"/>
    </source>
</evidence>
<dbReference type="PROSITE" id="PS51770">
    <property type="entry name" value="HOTDOG_ACOT"/>
    <property type="match status" value="1"/>
</dbReference>
<dbReference type="InterPro" id="IPR040170">
    <property type="entry name" value="Cytosol_ACT"/>
</dbReference>
<dbReference type="GO" id="GO:0009062">
    <property type="term" value="P:fatty acid catabolic process"/>
    <property type="evidence" value="ECO:0007669"/>
    <property type="project" value="TreeGrafter"/>
</dbReference>
<dbReference type="Proteomes" id="UP000005801">
    <property type="component" value="Unassembled WGS sequence"/>
</dbReference>
<dbReference type="Gene3D" id="3.10.129.10">
    <property type="entry name" value="Hotdog Thioesterase"/>
    <property type="match status" value="1"/>
</dbReference>